<comment type="caution">
    <text evidence="2">The sequence shown here is derived from an EMBL/GenBank/DDBJ whole genome shotgun (WGS) entry which is preliminary data.</text>
</comment>
<dbReference type="PANTHER" id="PTHR35807">
    <property type="entry name" value="TRANSCRIPTIONAL REGULATOR REDD-RELATED"/>
    <property type="match status" value="1"/>
</dbReference>
<dbReference type="SUPFAM" id="SSF50965">
    <property type="entry name" value="Galactose oxidase, central domain"/>
    <property type="match status" value="1"/>
</dbReference>
<feature type="transmembrane region" description="Helical" evidence="1">
    <location>
        <begin position="538"/>
        <end position="560"/>
    </location>
</feature>
<protein>
    <submittedName>
        <fullName evidence="2">Uncharacterized protein</fullName>
    </submittedName>
</protein>
<dbReference type="EMBL" id="SNRY01000007">
    <property type="protein sequence ID" value="KAA6351919.1"/>
    <property type="molecule type" value="Genomic_DNA"/>
</dbReference>
<dbReference type="AlphaFoldDB" id="A0A5J4T0E5"/>
<dbReference type="GO" id="GO:0006355">
    <property type="term" value="P:regulation of DNA-templated transcription"/>
    <property type="evidence" value="ECO:0007669"/>
    <property type="project" value="TreeGrafter"/>
</dbReference>
<dbReference type="GO" id="GO:0003677">
    <property type="term" value="F:DNA binding"/>
    <property type="evidence" value="ECO:0007669"/>
    <property type="project" value="TreeGrafter"/>
</dbReference>
<evidence type="ECO:0000313" key="2">
    <source>
        <dbReference type="EMBL" id="KAA6351919.1"/>
    </source>
</evidence>
<organism evidence="2">
    <name type="scientific">termite gut metagenome</name>
    <dbReference type="NCBI Taxonomy" id="433724"/>
    <lineage>
        <taxon>unclassified sequences</taxon>
        <taxon>metagenomes</taxon>
        <taxon>organismal metagenomes</taxon>
    </lineage>
</organism>
<dbReference type="PANTHER" id="PTHR35807:SF1">
    <property type="entry name" value="TRANSCRIPTIONAL REGULATOR REDD"/>
    <property type="match status" value="1"/>
</dbReference>
<name>A0A5J4T0E5_9ZZZZ</name>
<gene>
    <name evidence="2" type="ORF">EZS27_000716</name>
</gene>
<reference evidence="2" key="1">
    <citation type="submission" date="2019-03" db="EMBL/GenBank/DDBJ databases">
        <title>Single cell metagenomics reveals metabolic interactions within the superorganism composed of flagellate Streblomastix strix and complex community of Bacteroidetes bacteria on its surface.</title>
        <authorList>
            <person name="Treitli S.C."/>
            <person name="Kolisko M."/>
            <person name="Husnik F."/>
            <person name="Keeling P."/>
            <person name="Hampl V."/>
        </authorList>
    </citation>
    <scope>NUCLEOTIDE SEQUENCE</scope>
    <source>
        <strain evidence="2">STM</strain>
    </source>
</reference>
<dbReference type="InterPro" id="IPR051677">
    <property type="entry name" value="AfsR-DnrI-RedD_regulator"/>
</dbReference>
<dbReference type="InterPro" id="IPR015915">
    <property type="entry name" value="Kelch-typ_b-propeller"/>
</dbReference>
<dbReference type="Gene3D" id="2.120.10.80">
    <property type="entry name" value="Kelch-type beta propeller"/>
    <property type="match status" value="1"/>
</dbReference>
<evidence type="ECO:0000256" key="1">
    <source>
        <dbReference type="SAM" id="Phobius"/>
    </source>
</evidence>
<sequence>MKRLLILLFLVSFIVSNGASQFAFDYGLFFNSHSVRGDQRTSLVLERGDPISFEGNMEISFDMEIRNEALFGTILHIKFNKTHVITLLFIASETEKNHPALAIDEKIYAISNKVERKEGYFSVSISLLPEMQKLFLKYDDIKQTIPIELETVNEVSVLFGANFLEKQTDSAPVNVKDIKIFNNNKLIRYWELKQHNENICYDKIHKIPAIANNPHWIINDHIEWKEIYRSTNSEIISLTFDPKGNVFYILKGNNIAVYDPVLQKETLIPVKDGYPAINYPGHLLYDTLSNCLVSYCLHKKEISTFSFKNNSWSKKTENTDEMHYQFPALAYQDSIVYTFGGYGFYTFKNDLFKINLASGEFEQFVLNDINPRFASSAAIVGNVLYVLGGKGNKQGRQAFSSQQYNELYTIDLKTLQTEKVHVFEDQDGASSFVLAPSMYFDSSDSSLYAINLHKGGILMKISLHDYHKQNISKPISSAPRNRNQDFDLFYSQQLKKMFLVFNGIVDNQAEIVIYSLNFPIINEEELLQTNEEEGSGRIYALMGVGGFIVCLVVLGMVLLWRRRKRKSKEEIMFPDYDSASDENETLDETLENETIKYFDRSKSAISLLGGFNVRDNKGNDITSFFTPKLKGLLIVLIIYTTKDPRGILVKKIDDILWPDKDEEAARNNRNVTLRKLRVLFETIGDMMIINDNGFLRIKLEDTIFCDYTTALQCIEKMGQQKEIVNTEVLDQLLELQLYGTLLPNTTRDWLDDFKDNYSGLSIDLLKKLLITKKALSKKQLLDIANTLFLHDPLNETALTVKCSVFFQSGKTGIAKNVYDKFCNEYKRSLATNYTKPFSDYCK</sequence>
<keyword evidence="1" id="KW-0472">Membrane</keyword>
<keyword evidence="1" id="KW-1133">Transmembrane helix</keyword>
<keyword evidence="1" id="KW-0812">Transmembrane</keyword>
<dbReference type="InterPro" id="IPR011043">
    <property type="entry name" value="Gal_Oxase/kelch_b-propeller"/>
</dbReference>
<accession>A0A5J4T0E5</accession>
<proteinExistence type="predicted"/>